<protein>
    <submittedName>
        <fullName evidence="3">Oxidoreductase</fullName>
    </submittedName>
</protein>
<dbReference type="PANTHER" id="PTHR43818">
    <property type="entry name" value="BCDNA.GH03377"/>
    <property type="match status" value="1"/>
</dbReference>
<evidence type="ECO:0000256" key="1">
    <source>
        <dbReference type="ARBA" id="ARBA00023002"/>
    </source>
</evidence>
<dbReference type="HOGENOM" id="CLU_849479_0_0_5"/>
<proteinExistence type="predicted"/>
<evidence type="ECO:0000313" key="3">
    <source>
        <dbReference type="EMBL" id="CBS91513.1"/>
    </source>
</evidence>
<name>G7ZIN5_AZOL4</name>
<accession>G7ZIN5</accession>
<reference evidence="4" key="1">
    <citation type="journal article" date="2011" name="PLoS Genet.">
        <title>Azospirillum genomes reveal transition of bacteria from aquatic to terrestrial environments.</title>
        <authorList>
            <person name="Wisniewski-Dye F."/>
            <person name="Borziak K."/>
            <person name="Khalsa-Moyers G."/>
            <person name="Alexandre G."/>
            <person name="Sukharnikov L.O."/>
            <person name="Wuichet K."/>
            <person name="Hurst G.B."/>
            <person name="McDonald W.H."/>
            <person name="Robertson J.S."/>
            <person name="Barbe V."/>
            <person name="Calteau A."/>
            <person name="Rouy Z."/>
            <person name="Mangenot S."/>
            <person name="Prigent-Combaret C."/>
            <person name="Normand P."/>
            <person name="Boyer M."/>
            <person name="Siguier P."/>
            <person name="Dessaux Y."/>
            <person name="Elmerich C."/>
            <person name="Condemine G."/>
            <person name="Krishnen G."/>
            <person name="Kennedy I."/>
            <person name="Paterson A.H."/>
            <person name="Gonzalez V."/>
            <person name="Mavingui P."/>
            <person name="Zhulin I.B."/>
        </authorList>
    </citation>
    <scope>NUCLEOTIDE SEQUENCE [LARGE SCALE GENOMIC DNA]</scope>
    <source>
        <strain evidence="4">4B</strain>
    </source>
</reference>
<dbReference type="InterPro" id="IPR036291">
    <property type="entry name" value="NAD(P)-bd_dom_sf"/>
</dbReference>
<dbReference type="PANTHER" id="PTHR43818:SF11">
    <property type="entry name" value="BCDNA.GH03377"/>
    <property type="match status" value="1"/>
</dbReference>
<dbReference type="EMBL" id="FQ311874">
    <property type="protein sequence ID" value="CBS91513.1"/>
    <property type="molecule type" value="Genomic_DNA"/>
</dbReference>
<gene>
    <name evidence="3" type="ordered locus">AZOLI_p60095</name>
</gene>
<dbReference type="GO" id="GO:0000166">
    <property type="term" value="F:nucleotide binding"/>
    <property type="evidence" value="ECO:0007669"/>
    <property type="project" value="InterPro"/>
</dbReference>
<dbReference type="KEGG" id="ali:AZOLI_p60095"/>
<organism evidence="3 4">
    <name type="scientific">Azospirillum lipoferum (strain 4B)</name>
    <dbReference type="NCBI Taxonomy" id="862719"/>
    <lineage>
        <taxon>Bacteria</taxon>
        <taxon>Pseudomonadati</taxon>
        <taxon>Pseudomonadota</taxon>
        <taxon>Alphaproteobacteria</taxon>
        <taxon>Rhodospirillales</taxon>
        <taxon>Azospirillaceae</taxon>
        <taxon>Azospirillum</taxon>
    </lineage>
</organism>
<dbReference type="GO" id="GO:0016491">
    <property type="term" value="F:oxidoreductase activity"/>
    <property type="evidence" value="ECO:0007669"/>
    <property type="project" value="UniProtKB-KW"/>
</dbReference>
<geneLocation type="plasmid" evidence="3 4">
    <name>AZO_p6</name>
</geneLocation>
<dbReference type="RefSeq" id="WP_014189939.1">
    <property type="nucleotide sequence ID" value="NC_016588.1"/>
</dbReference>
<keyword evidence="1" id="KW-0560">Oxidoreductase</keyword>
<feature type="domain" description="Gfo/Idh/MocA-like oxidoreductase N-terminal" evidence="2">
    <location>
        <begin position="2"/>
        <end position="122"/>
    </location>
</feature>
<dbReference type="InterPro" id="IPR050463">
    <property type="entry name" value="Gfo/Idh/MocA_oxidrdct_glycsds"/>
</dbReference>
<evidence type="ECO:0000313" key="4">
    <source>
        <dbReference type="Proteomes" id="UP000005667"/>
    </source>
</evidence>
<dbReference type="OrthoDB" id="9792935at2"/>
<dbReference type="InterPro" id="IPR000683">
    <property type="entry name" value="Gfo/Idh/MocA-like_OxRdtase_N"/>
</dbReference>
<keyword evidence="4" id="KW-1185">Reference proteome</keyword>
<dbReference type="Pfam" id="PF01408">
    <property type="entry name" value="GFO_IDH_MocA"/>
    <property type="match status" value="1"/>
</dbReference>
<evidence type="ECO:0000259" key="2">
    <source>
        <dbReference type="Pfam" id="PF01408"/>
    </source>
</evidence>
<keyword evidence="3" id="KW-0614">Plasmid</keyword>
<dbReference type="Proteomes" id="UP000005667">
    <property type="component" value="Plasmid AZO_p6"/>
</dbReference>
<dbReference type="AlphaFoldDB" id="G7ZIN5"/>
<dbReference type="SUPFAM" id="SSF51735">
    <property type="entry name" value="NAD(P)-binding Rossmann-fold domains"/>
    <property type="match status" value="1"/>
</dbReference>
<dbReference type="Gene3D" id="3.40.50.720">
    <property type="entry name" value="NAD(P)-binding Rossmann-like Domain"/>
    <property type="match status" value="1"/>
</dbReference>
<sequence>MKAAIIGLGRMGLRHVAVARELGLEVVGAADPRTDARTVAKAQFGLADETLFEDAEAMLARTRPDCVVVASTAPAHARLTCAAVEAGARMILCEKPMAVSLDDCNLMIDRCSDAGVRLAVNHQMRFMEQYTRPRDIVGTPAFGGLASMTVIAGNFGLAMNGSHYVEAFRFMTGEAPCRVAAWLSDEVVPNPRGAEFSDVGGCMRLTTPSGRRFYLEAGTEQGHGMMAVYAGRNGRLEVDELTGRMRLSTRAPQDRELPTTRYGTSPLVEESAIPPADALEPTRAVLQALLKGEDYPDGEVGRMAVRVLLAAMVSHEAGGREIDLDRETLPGSRMFSWA</sequence>
<dbReference type="Gene3D" id="3.30.360.10">
    <property type="entry name" value="Dihydrodipicolinate Reductase, domain 2"/>
    <property type="match status" value="1"/>
</dbReference>